<dbReference type="Pfam" id="PF00583">
    <property type="entry name" value="Acetyltransf_1"/>
    <property type="match status" value="1"/>
</dbReference>
<dbReference type="CDD" id="cd04301">
    <property type="entry name" value="NAT_SF"/>
    <property type="match status" value="1"/>
</dbReference>
<dbReference type="SUPFAM" id="SSF55729">
    <property type="entry name" value="Acyl-CoA N-acyltransferases (Nat)"/>
    <property type="match status" value="2"/>
</dbReference>
<keyword evidence="3" id="KW-1185">Reference proteome</keyword>
<evidence type="ECO:0000259" key="1">
    <source>
        <dbReference type="PROSITE" id="PS51186"/>
    </source>
</evidence>
<gene>
    <name evidence="2" type="ORF">Afil01_18570</name>
</gene>
<name>A0A9W6SH60_9ACTN</name>
<dbReference type="InterPro" id="IPR000182">
    <property type="entry name" value="GNAT_dom"/>
</dbReference>
<organism evidence="2 3">
    <name type="scientific">Actinorhabdospora filicis</name>
    <dbReference type="NCBI Taxonomy" id="1785913"/>
    <lineage>
        <taxon>Bacteria</taxon>
        <taxon>Bacillati</taxon>
        <taxon>Actinomycetota</taxon>
        <taxon>Actinomycetes</taxon>
        <taxon>Micromonosporales</taxon>
        <taxon>Micromonosporaceae</taxon>
        <taxon>Actinorhabdospora</taxon>
    </lineage>
</organism>
<dbReference type="AlphaFoldDB" id="A0A9W6SH60"/>
<dbReference type="Gene3D" id="3.40.630.30">
    <property type="match status" value="1"/>
</dbReference>
<sequence length="346" mass="38254">MREGFTVSDIEIVKLTQANIGDADGWTEVLAASWGADLPNFPAPSVAELVGSVSRPSVHARMERWMAKIDGRVVGVIEGNFGLTDNTHLVEFELDVHPDFRRSGVATALLAKLEELGAADGRTTYISYAPDTIDPAAPRPDAGQKFLEKNGFVKGLDEIRRAADLDLVPAAELDDLLARAWEKADGYELVQWVNRCPDDLVDGVAYLDGRLITDAPSGDLDLQPQKVDAARIRENEVRAISRGQLNVDTAVRHVASGAVAGWTNISVSAGQEEHSWQGITIVDPDHRGHRIGTILKIENHRLLRAYRPKMKWVQTWNAEVNDFMISINEAVGYRAQERWIAYQKKS</sequence>
<reference evidence="2" key="1">
    <citation type="submission" date="2023-03" db="EMBL/GenBank/DDBJ databases">
        <title>Actinorhabdospora filicis NBRC 111898.</title>
        <authorList>
            <person name="Ichikawa N."/>
            <person name="Sato H."/>
            <person name="Tonouchi N."/>
        </authorList>
    </citation>
    <scope>NUCLEOTIDE SEQUENCE</scope>
    <source>
        <strain evidence="2">NBRC 111898</strain>
    </source>
</reference>
<comment type="caution">
    <text evidence="2">The sequence shown here is derived from an EMBL/GenBank/DDBJ whole genome shotgun (WGS) entry which is preliminary data.</text>
</comment>
<dbReference type="EMBL" id="BSTX01000001">
    <property type="protein sequence ID" value="GLZ77050.1"/>
    <property type="molecule type" value="Genomic_DNA"/>
</dbReference>
<protein>
    <submittedName>
        <fullName evidence="2">GNAT family N-acetyltransferase</fullName>
    </submittedName>
</protein>
<accession>A0A9W6SH60</accession>
<dbReference type="PROSITE" id="PS51186">
    <property type="entry name" value="GNAT"/>
    <property type="match status" value="1"/>
</dbReference>
<dbReference type="Proteomes" id="UP001165079">
    <property type="component" value="Unassembled WGS sequence"/>
</dbReference>
<dbReference type="InterPro" id="IPR016181">
    <property type="entry name" value="Acyl_CoA_acyltransferase"/>
</dbReference>
<evidence type="ECO:0000313" key="3">
    <source>
        <dbReference type="Proteomes" id="UP001165079"/>
    </source>
</evidence>
<feature type="domain" description="N-acetyltransferase" evidence="1">
    <location>
        <begin position="10"/>
        <end position="174"/>
    </location>
</feature>
<dbReference type="GO" id="GO:0016747">
    <property type="term" value="F:acyltransferase activity, transferring groups other than amino-acyl groups"/>
    <property type="evidence" value="ECO:0007669"/>
    <property type="project" value="InterPro"/>
</dbReference>
<proteinExistence type="predicted"/>
<evidence type="ECO:0000313" key="2">
    <source>
        <dbReference type="EMBL" id="GLZ77050.1"/>
    </source>
</evidence>